<accession>A0AAE0KJ68</accession>
<dbReference type="InterPro" id="IPR052337">
    <property type="entry name" value="SAT4-like"/>
</dbReference>
<evidence type="ECO:0000256" key="5">
    <source>
        <dbReference type="ARBA" id="ARBA00038359"/>
    </source>
</evidence>
<feature type="transmembrane region" description="Helical" evidence="7">
    <location>
        <begin position="240"/>
        <end position="258"/>
    </location>
</feature>
<comment type="subcellular location">
    <subcellularLocation>
        <location evidence="1">Membrane</location>
        <topology evidence="1">Multi-pass membrane protein</topology>
    </subcellularLocation>
</comment>
<evidence type="ECO:0000256" key="3">
    <source>
        <dbReference type="ARBA" id="ARBA00022989"/>
    </source>
</evidence>
<comment type="caution">
    <text evidence="9">The sequence shown here is derived from an EMBL/GenBank/DDBJ whole genome shotgun (WGS) entry which is preliminary data.</text>
</comment>
<dbReference type="InterPro" id="IPR049326">
    <property type="entry name" value="Rhodopsin_dom_fungi"/>
</dbReference>
<feature type="domain" description="Rhodopsin" evidence="8">
    <location>
        <begin position="65"/>
        <end position="303"/>
    </location>
</feature>
<protein>
    <recommendedName>
        <fullName evidence="8">Rhodopsin domain-containing protein</fullName>
    </recommendedName>
</protein>
<feature type="transmembrane region" description="Helical" evidence="7">
    <location>
        <begin position="278"/>
        <end position="302"/>
    </location>
</feature>
<feature type="transmembrane region" description="Helical" evidence="7">
    <location>
        <begin position="159"/>
        <end position="180"/>
    </location>
</feature>
<evidence type="ECO:0000259" key="8">
    <source>
        <dbReference type="Pfam" id="PF20684"/>
    </source>
</evidence>
<evidence type="ECO:0000256" key="7">
    <source>
        <dbReference type="SAM" id="Phobius"/>
    </source>
</evidence>
<evidence type="ECO:0000256" key="4">
    <source>
        <dbReference type="ARBA" id="ARBA00023136"/>
    </source>
</evidence>
<dbReference type="PANTHER" id="PTHR33048">
    <property type="entry name" value="PTH11-LIKE INTEGRAL MEMBRANE PROTEIN (AFU_ORTHOLOGUE AFUA_5G11245)"/>
    <property type="match status" value="1"/>
</dbReference>
<dbReference type="AlphaFoldDB" id="A0AAE0KJ68"/>
<feature type="compositionally biased region" description="Polar residues" evidence="6">
    <location>
        <begin position="11"/>
        <end position="21"/>
    </location>
</feature>
<reference evidence="9" key="1">
    <citation type="journal article" date="2023" name="Mol. Phylogenet. Evol.">
        <title>Genome-scale phylogeny and comparative genomics of the fungal order Sordariales.</title>
        <authorList>
            <person name="Hensen N."/>
            <person name="Bonometti L."/>
            <person name="Westerberg I."/>
            <person name="Brannstrom I.O."/>
            <person name="Guillou S."/>
            <person name="Cros-Aarteil S."/>
            <person name="Calhoun S."/>
            <person name="Haridas S."/>
            <person name="Kuo A."/>
            <person name="Mondo S."/>
            <person name="Pangilinan J."/>
            <person name="Riley R."/>
            <person name="LaButti K."/>
            <person name="Andreopoulos B."/>
            <person name="Lipzen A."/>
            <person name="Chen C."/>
            <person name="Yan M."/>
            <person name="Daum C."/>
            <person name="Ng V."/>
            <person name="Clum A."/>
            <person name="Steindorff A."/>
            <person name="Ohm R.A."/>
            <person name="Martin F."/>
            <person name="Silar P."/>
            <person name="Natvig D.O."/>
            <person name="Lalanne C."/>
            <person name="Gautier V."/>
            <person name="Ament-Velasquez S.L."/>
            <person name="Kruys A."/>
            <person name="Hutchinson M.I."/>
            <person name="Powell A.J."/>
            <person name="Barry K."/>
            <person name="Miller A.N."/>
            <person name="Grigoriev I.V."/>
            <person name="Debuchy R."/>
            <person name="Gladieux P."/>
            <person name="Hiltunen Thoren M."/>
            <person name="Johannesson H."/>
        </authorList>
    </citation>
    <scope>NUCLEOTIDE SEQUENCE</scope>
    <source>
        <strain evidence="9">CBS 958.72</strain>
    </source>
</reference>
<feature type="transmembrane region" description="Helical" evidence="7">
    <location>
        <begin position="208"/>
        <end position="228"/>
    </location>
</feature>
<evidence type="ECO:0000256" key="2">
    <source>
        <dbReference type="ARBA" id="ARBA00022692"/>
    </source>
</evidence>
<dbReference type="EMBL" id="JAULSN010000003">
    <property type="protein sequence ID" value="KAK3377230.1"/>
    <property type="molecule type" value="Genomic_DNA"/>
</dbReference>
<feature type="region of interest" description="Disordered" evidence="6">
    <location>
        <begin position="369"/>
        <end position="394"/>
    </location>
</feature>
<proteinExistence type="inferred from homology"/>
<gene>
    <name evidence="9" type="ORF">B0T24DRAFT_237074</name>
</gene>
<feature type="compositionally biased region" description="Basic and acidic residues" evidence="6">
    <location>
        <begin position="443"/>
        <end position="458"/>
    </location>
</feature>
<evidence type="ECO:0000256" key="6">
    <source>
        <dbReference type="SAM" id="MobiDB-lite"/>
    </source>
</evidence>
<keyword evidence="3 7" id="KW-1133">Transmembrane helix</keyword>
<evidence type="ECO:0000313" key="10">
    <source>
        <dbReference type="Proteomes" id="UP001287356"/>
    </source>
</evidence>
<sequence>MWRLDGRTAAPQPQTYPNPGTGSPPLDYCGRRYAGLPTGPVPDLGPQTIAAVWTLVVLSTVFLAVRVYCKVWRLKGLWWDDWVLILSWVCEIGNAAIVQTVVNLGLGKYPCDIDIANLPSIGLIGPQFGGTVNLMAITLSKTAFAITLLRLTEGGLNKFIWFLLVSMNLITAANMFIIWFKCAPIAKSWNPFMEGTCISSDASNGFGVFWGVYSGVCDIVLAFVPWRLVWNLQMHARDKLGVAIAMSIGVFAGATAFVKSATILTLGKESYTYDGTGLLTWSAAEIGTTIMACCIPVMRVLFRDLNEKRNRRHQHSSRGYSPTSKQRRMAAASGDQSPAVASSTTSPSLGKASWGMWANSRDEKLAVAQNNDDDSMSPPPPPSTPDMKSAASPNNDKIRLFPAVAVSHRERAGANNNPYEPRAASRGAGGIMHTQEFTIEYHDHHHDADHDADADHYSADQQSSEPSSMYEMSAMERRGEV</sequence>
<dbReference type="PANTHER" id="PTHR33048:SF42">
    <property type="entry name" value="INTEGRAL MEMBRANE PROTEIN"/>
    <property type="match status" value="1"/>
</dbReference>
<evidence type="ECO:0000313" key="9">
    <source>
        <dbReference type="EMBL" id="KAK3377230.1"/>
    </source>
</evidence>
<feature type="region of interest" description="Disordered" evidence="6">
    <location>
        <begin position="443"/>
        <end position="481"/>
    </location>
</feature>
<feature type="compositionally biased region" description="Low complexity" evidence="6">
    <location>
        <begin position="337"/>
        <end position="348"/>
    </location>
</feature>
<reference evidence="9" key="2">
    <citation type="submission" date="2023-06" db="EMBL/GenBank/DDBJ databases">
        <authorList>
            <consortium name="Lawrence Berkeley National Laboratory"/>
            <person name="Haridas S."/>
            <person name="Hensen N."/>
            <person name="Bonometti L."/>
            <person name="Westerberg I."/>
            <person name="Brannstrom I.O."/>
            <person name="Guillou S."/>
            <person name="Cros-Aarteil S."/>
            <person name="Calhoun S."/>
            <person name="Kuo A."/>
            <person name="Mondo S."/>
            <person name="Pangilinan J."/>
            <person name="Riley R."/>
            <person name="Labutti K."/>
            <person name="Andreopoulos B."/>
            <person name="Lipzen A."/>
            <person name="Chen C."/>
            <person name="Yanf M."/>
            <person name="Daum C."/>
            <person name="Ng V."/>
            <person name="Clum A."/>
            <person name="Steindorff A."/>
            <person name="Ohm R."/>
            <person name="Martin F."/>
            <person name="Silar P."/>
            <person name="Natvig D."/>
            <person name="Lalanne C."/>
            <person name="Gautier V."/>
            <person name="Ament-Velasquez S.L."/>
            <person name="Kruys A."/>
            <person name="Hutchinson M.I."/>
            <person name="Powell A.J."/>
            <person name="Barry K."/>
            <person name="Miller A.N."/>
            <person name="Grigoriev I.V."/>
            <person name="Debuchy R."/>
            <person name="Gladieux P."/>
            <person name="Thoren M.H."/>
            <person name="Johannesson H."/>
        </authorList>
    </citation>
    <scope>NUCLEOTIDE SEQUENCE</scope>
    <source>
        <strain evidence="9">CBS 958.72</strain>
    </source>
</reference>
<keyword evidence="4 7" id="KW-0472">Membrane</keyword>
<comment type="similarity">
    <text evidence="5">Belongs to the SAT4 family.</text>
</comment>
<feature type="transmembrane region" description="Helical" evidence="7">
    <location>
        <begin position="50"/>
        <end position="69"/>
    </location>
</feature>
<dbReference type="Proteomes" id="UP001287356">
    <property type="component" value="Unassembled WGS sequence"/>
</dbReference>
<keyword evidence="2 7" id="KW-0812">Transmembrane</keyword>
<dbReference type="GO" id="GO:0016020">
    <property type="term" value="C:membrane"/>
    <property type="evidence" value="ECO:0007669"/>
    <property type="project" value="UniProtKB-SubCell"/>
</dbReference>
<name>A0AAE0KJ68_9PEZI</name>
<feature type="region of interest" description="Disordered" evidence="6">
    <location>
        <begin position="1"/>
        <end position="25"/>
    </location>
</feature>
<keyword evidence="10" id="KW-1185">Reference proteome</keyword>
<dbReference type="Pfam" id="PF20684">
    <property type="entry name" value="Fung_rhodopsin"/>
    <property type="match status" value="1"/>
</dbReference>
<organism evidence="9 10">
    <name type="scientific">Lasiosphaeria ovina</name>
    <dbReference type="NCBI Taxonomy" id="92902"/>
    <lineage>
        <taxon>Eukaryota</taxon>
        <taxon>Fungi</taxon>
        <taxon>Dikarya</taxon>
        <taxon>Ascomycota</taxon>
        <taxon>Pezizomycotina</taxon>
        <taxon>Sordariomycetes</taxon>
        <taxon>Sordariomycetidae</taxon>
        <taxon>Sordariales</taxon>
        <taxon>Lasiosphaeriaceae</taxon>
        <taxon>Lasiosphaeria</taxon>
    </lineage>
</organism>
<evidence type="ECO:0000256" key="1">
    <source>
        <dbReference type="ARBA" id="ARBA00004141"/>
    </source>
</evidence>
<feature type="region of interest" description="Disordered" evidence="6">
    <location>
        <begin position="308"/>
        <end position="354"/>
    </location>
</feature>